<sequence length="215" mass="23195">MGVKPEPVLVVPARGRATASLIFLHGLGADAHDFETLGDALDLKGCRYLFPNAPIRPVTLNGGYPMRAWFDIDSISRAALSEPSGLRNSFATVEWLLHHETQAGIAMNRILVGGFSQGGAVALAWAGQYRAPLLGIAGLSTFLPVGVEPDAHAHAIFLAHGRNDPVVPLALAEKTRDDLLSAGHQVTWRIYPMQHEVVADEIQALRAWILDRLAS</sequence>
<dbReference type="PANTHER" id="PTHR10655:SF17">
    <property type="entry name" value="LYSOPHOSPHOLIPASE-LIKE PROTEIN 1"/>
    <property type="match status" value="1"/>
</dbReference>
<proteinExistence type="inferred from homology"/>
<evidence type="ECO:0000259" key="3">
    <source>
        <dbReference type="Pfam" id="PF02230"/>
    </source>
</evidence>
<dbReference type="ESTHER" id="9zzzz-t1d4I7">
    <property type="family name" value="LYsophospholipase_carboxylesterase"/>
</dbReference>
<dbReference type="EMBL" id="AUZY01001064">
    <property type="protein sequence ID" value="EQD76414.1"/>
    <property type="molecule type" value="Genomic_DNA"/>
</dbReference>
<dbReference type="SMR" id="T1D4I7"/>
<dbReference type="InterPro" id="IPR050565">
    <property type="entry name" value="LYPA1-2/EST-like"/>
</dbReference>
<name>T1D4I7_9ZZZZ</name>
<dbReference type="InterPro" id="IPR029058">
    <property type="entry name" value="AB_hydrolase_fold"/>
</dbReference>
<dbReference type="Gene3D" id="3.40.50.1820">
    <property type="entry name" value="alpha/beta hydrolase"/>
    <property type="match status" value="1"/>
</dbReference>
<dbReference type="InterPro" id="IPR003140">
    <property type="entry name" value="PLipase/COase/thioEstase"/>
</dbReference>
<evidence type="ECO:0000313" key="5">
    <source>
        <dbReference type="EMBL" id="EQD76414.1"/>
    </source>
</evidence>
<evidence type="ECO:0000256" key="2">
    <source>
        <dbReference type="ARBA" id="ARBA00022801"/>
    </source>
</evidence>
<reference evidence="5" key="1">
    <citation type="submission" date="2013-08" db="EMBL/GenBank/DDBJ databases">
        <authorList>
            <person name="Mendez C."/>
            <person name="Richter M."/>
            <person name="Ferrer M."/>
            <person name="Sanchez J."/>
        </authorList>
    </citation>
    <scope>NUCLEOTIDE SEQUENCE</scope>
</reference>
<evidence type="ECO:0000256" key="1">
    <source>
        <dbReference type="ARBA" id="ARBA00006499"/>
    </source>
</evidence>
<accession>T1D4I7</accession>
<organism evidence="5">
    <name type="scientific">mine drainage metagenome</name>
    <dbReference type="NCBI Taxonomy" id="410659"/>
    <lineage>
        <taxon>unclassified sequences</taxon>
        <taxon>metagenomes</taxon>
        <taxon>ecological metagenomes</taxon>
    </lineage>
</organism>
<evidence type="ECO:0000313" key="4">
    <source>
        <dbReference type="EMBL" id="EQD52136.1"/>
    </source>
</evidence>
<reference evidence="5" key="2">
    <citation type="journal article" date="2014" name="ISME J.">
        <title>Microbial stratification in low pH oxic and suboxic macroscopic growths along an acid mine drainage.</title>
        <authorList>
            <person name="Mendez-Garcia C."/>
            <person name="Mesa V."/>
            <person name="Sprenger R.R."/>
            <person name="Richter M."/>
            <person name="Diez M.S."/>
            <person name="Solano J."/>
            <person name="Bargiela R."/>
            <person name="Golyshina O.V."/>
            <person name="Manteca A."/>
            <person name="Ramos J.L."/>
            <person name="Gallego J.R."/>
            <person name="Llorente I."/>
            <person name="Martins Dos Santos V.A."/>
            <person name="Jensen O.N."/>
            <person name="Pelaez A.I."/>
            <person name="Sanchez J."/>
            <person name="Ferrer M."/>
        </authorList>
    </citation>
    <scope>NUCLEOTIDE SEQUENCE</scope>
</reference>
<dbReference type="AlphaFoldDB" id="T1D4I7"/>
<dbReference type="PANTHER" id="PTHR10655">
    <property type="entry name" value="LYSOPHOSPHOLIPASE-RELATED"/>
    <property type="match status" value="1"/>
</dbReference>
<dbReference type="EC" id="3.-.-.-" evidence="5"/>
<protein>
    <submittedName>
        <fullName evidence="5">Phospholipase/carboxylesterase</fullName>
        <ecNumber evidence="5">3.-.-.-</ecNumber>
    </submittedName>
</protein>
<dbReference type="Pfam" id="PF02230">
    <property type="entry name" value="Abhydrolase_2"/>
    <property type="match status" value="1"/>
</dbReference>
<dbReference type="EMBL" id="AUZZ01004740">
    <property type="protein sequence ID" value="EQD52136.1"/>
    <property type="molecule type" value="Genomic_DNA"/>
</dbReference>
<dbReference type="GO" id="GO:0016787">
    <property type="term" value="F:hydrolase activity"/>
    <property type="evidence" value="ECO:0007669"/>
    <property type="project" value="UniProtKB-KW"/>
</dbReference>
<feature type="domain" description="Phospholipase/carboxylesterase/thioesterase" evidence="3">
    <location>
        <begin position="10"/>
        <end position="209"/>
    </location>
</feature>
<keyword evidence="2 5" id="KW-0378">Hydrolase</keyword>
<gene>
    <name evidence="5" type="ORF">B1B_01708</name>
    <name evidence="4" type="ORF">B2A_06679</name>
</gene>
<comment type="similarity">
    <text evidence="1">Belongs to the AB hydrolase superfamily. AB hydrolase 2 family.</text>
</comment>
<dbReference type="SUPFAM" id="SSF53474">
    <property type="entry name" value="alpha/beta-Hydrolases"/>
    <property type="match status" value="1"/>
</dbReference>
<comment type="caution">
    <text evidence="5">The sequence shown here is derived from an EMBL/GenBank/DDBJ whole genome shotgun (WGS) entry which is preliminary data.</text>
</comment>